<dbReference type="Pfam" id="PF01900">
    <property type="entry name" value="RNase_P_Rpp14"/>
    <property type="match status" value="1"/>
</dbReference>
<dbReference type="HAMAP" id="MF_00755">
    <property type="entry name" value="RNase_P_2"/>
    <property type="match status" value="1"/>
</dbReference>
<comment type="similarity">
    <text evidence="2">Belongs to the eukaryotic/archaeal RNase P protein component 2 family.</text>
</comment>
<dbReference type="SUPFAM" id="SSF160350">
    <property type="entry name" value="Rnp2-like"/>
    <property type="match status" value="1"/>
</dbReference>
<dbReference type="Gene3D" id="3.30.70.3250">
    <property type="entry name" value="Ribonuclease P, Pop5 subunit"/>
    <property type="match status" value="1"/>
</dbReference>
<keyword evidence="2" id="KW-0378">Hydrolase</keyword>
<evidence type="ECO:0000256" key="2">
    <source>
        <dbReference type="HAMAP-Rule" id="MF_00755"/>
    </source>
</evidence>
<accession>A0A833E921</accession>
<keyword evidence="2" id="KW-0963">Cytoplasm</keyword>
<dbReference type="PANTHER" id="PTHR15441">
    <property type="entry name" value="RIBONUCLEASE P PROTEIN SUBUNIT P14"/>
    <property type="match status" value="1"/>
</dbReference>
<dbReference type="GO" id="GO:0005737">
    <property type="term" value="C:cytoplasm"/>
    <property type="evidence" value="ECO:0007669"/>
    <property type="project" value="UniProtKB-SubCell"/>
</dbReference>
<keyword evidence="4" id="KW-0472">Membrane</keyword>
<organism evidence="5 6">
    <name type="scientific">Pyrodictium delaneyi</name>
    <dbReference type="NCBI Taxonomy" id="1273541"/>
    <lineage>
        <taxon>Archaea</taxon>
        <taxon>Thermoproteota</taxon>
        <taxon>Thermoprotei</taxon>
        <taxon>Desulfurococcales</taxon>
        <taxon>Pyrodictiaceae</taxon>
        <taxon>Pyrodictium</taxon>
    </lineage>
</organism>
<dbReference type="GO" id="GO:0004526">
    <property type="term" value="F:ribonuclease P activity"/>
    <property type="evidence" value="ECO:0007669"/>
    <property type="project" value="UniProtKB-UniRule"/>
</dbReference>
<dbReference type="EMBL" id="DQVR01000038">
    <property type="protein sequence ID" value="HIQ23743.1"/>
    <property type="molecule type" value="Genomic_DNA"/>
</dbReference>
<dbReference type="InterPro" id="IPR002759">
    <property type="entry name" value="Pop5/Rpp14/Rnp2-like"/>
</dbReference>
<dbReference type="GO" id="GO:0030677">
    <property type="term" value="C:ribonuclease P complex"/>
    <property type="evidence" value="ECO:0007669"/>
    <property type="project" value="UniProtKB-UniRule"/>
</dbReference>
<keyword evidence="2" id="KW-0255">Endonuclease</keyword>
<sequence length="183" mass="20693">MQLETAVLAALATGLAGYMAWDIYSRRVLERRIETLEKQLNSLAAEMGRVLKAAGYALQSINAEEFLEKLRRRRRRRYIAFIVVYEGEQPPSPQEVERAIIRATERLAGQLTVALARLQLVYYDPEKAAGILRASHDTKYLVLAALGLVRRIGDRRAIIIPVRTSGTIKRAKRALAVARRRLP</sequence>
<comment type="subunit">
    <text evidence="2">Consists of a catalytic RNA component and at least 4-5 protein subunits.</text>
</comment>
<dbReference type="EC" id="3.1.26.5" evidence="2"/>
<dbReference type="GO" id="GO:0001682">
    <property type="term" value="P:tRNA 5'-leader removal"/>
    <property type="evidence" value="ECO:0007669"/>
    <property type="project" value="UniProtKB-UniRule"/>
</dbReference>
<proteinExistence type="inferred from homology"/>
<feature type="coiled-coil region" evidence="3">
    <location>
        <begin position="26"/>
        <end position="53"/>
    </location>
</feature>
<keyword evidence="3" id="KW-0175">Coiled coil</keyword>
<evidence type="ECO:0000256" key="4">
    <source>
        <dbReference type="SAM" id="Phobius"/>
    </source>
</evidence>
<name>A0A833E921_9CREN</name>
<comment type="catalytic activity">
    <reaction evidence="2">
        <text>Endonucleolytic cleavage of RNA, removing 5'-extranucleotides from tRNA precursor.</text>
        <dbReference type="EC" id="3.1.26.5"/>
    </reaction>
</comment>
<keyword evidence="2" id="KW-0540">Nuclease</keyword>
<dbReference type="PANTHER" id="PTHR15441:SF2">
    <property type="entry name" value="RIBONUCLEASE P_MRP PROTEIN SUBUNIT POP5"/>
    <property type="match status" value="1"/>
</dbReference>
<keyword evidence="4" id="KW-0812">Transmembrane</keyword>
<evidence type="ECO:0000313" key="6">
    <source>
        <dbReference type="Proteomes" id="UP000600071"/>
    </source>
</evidence>
<feature type="transmembrane region" description="Helical" evidence="4">
    <location>
        <begin position="6"/>
        <end position="24"/>
    </location>
</feature>
<dbReference type="InterPro" id="IPR038085">
    <property type="entry name" value="Rnp2-like_sf"/>
</dbReference>
<evidence type="ECO:0000256" key="3">
    <source>
        <dbReference type="SAM" id="Coils"/>
    </source>
</evidence>
<gene>
    <name evidence="2" type="primary">rnp2</name>
    <name evidence="5" type="ORF">EYH50_01680</name>
</gene>
<dbReference type="AlphaFoldDB" id="A0A833E921"/>
<dbReference type="Proteomes" id="UP000600071">
    <property type="component" value="Unassembled WGS sequence"/>
</dbReference>
<keyword evidence="4" id="KW-1133">Transmembrane helix</keyword>
<evidence type="ECO:0000256" key="1">
    <source>
        <dbReference type="ARBA" id="ARBA00022694"/>
    </source>
</evidence>
<evidence type="ECO:0000313" key="5">
    <source>
        <dbReference type="EMBL" id="HIQ23743.1"/>
    </source>
</evidence>
<comment type="function">
    <text evidence="2">Part of ribonuclease P, a protein complex that generates mature tRNA molecules by cleaving their 5'-ends.</text>
</comment>
<comment type="caution">
    <text evidence="5">The sequence shown here is derived from an EMBL/GenBank/DDBJ whole genome shotgun (WGS) entry which is preliminary data.</text>
</comment>
<keyword evidence="1 2" id="KW-0819">tRNA processing</keyword>
<comment type="subcellular location">
    <subcellularLocation>
        <location evidence="2">Cytoplasm</location>
    </subcellularLocation>
</comment>
<protein>
    <recommendedName>
        <fullName evidence="2">Ribonuclease P protein component 2</fullName>
        <shortName evidence="2">RNase P component 2</shortName>
        <ecNumber evidence="2">3.1.26.5</ecNumber>
    </recommendedName>
    <alternativeName>
        <fullName evidence="2">Pop5</fullName>
    </alternativeName>
</protein>
<reference evidence="5" key="1">
    <citation type="journal article" date="2020" name="ISME J.">
        <title>Gammaproteobacteria mediating utilization of methyl-, sulfur- and petroleum organic compounds in deep ocean hydrothermal plumes.</title>
        <authorList>
            <person name="Zhou Z."/>
            <person name="Liu Y."/>
            <person name="Pan J."/>
            <person name="Cron B.R."/>
            <person name="Toner B.M."/>
            <person name="Anantharaman K."/>
            <person name="Breier J.A."/>
            <person name="Dick G.J."/>
            <person name="Li M."/>
        </authorList>
    </citation>
    <scope>NUCLEOTIDE SEQUENCE</scope>
    <source>
        <strain evidence="5">SZUA-1523</strain>
    </source>
</reference>